<dbReference type="Proteomes" id="UP001497623">
    <property type="component" value="Unassembled WGS sequence"/>
</dbReference>
<feature type="transmembrane region" description="Helical" evidence="6">
    <location>
        <begin position="254"/>
        <end position="276"/>
    </location>
</feature>
<feature type="transmembrane region" description="Helical" evidence="6">
    <location>
        <begin position="57"/>
        <end position="77"/>
    </location>
</feature>
<feature type="transmembrane region" description="Helical" evidence="6">
    <location>
        <begin position="152"/>
        <end position="174"/>
    </location>
</feature>
<dbReference type="InterPro" id="IPR039797">
    <property type="entry name" value="Pecanex"/>
</dbReference>
<proteinExistence type="inferred from homology"/>
<dbReference type="InterPro" id="IPR007735">
    <property type="entry name" value="Pecanex_C"/>
</dbReference>
<dbReference type="PANTHER" id="PTHR12372:SF6">
    <property type="entry name" value="PECANEX-LIKE PROTEIN 4"/>
    <property type="match status" value="1"/>
</dbReference>
<feature type="domain" description="Pecanex C-terminal" evidence="8">
    <location>
        <begin position="1194"/>
        <end position="1370"/>
    </location>
</feature>
<name>A0AAV2QKP4_MEGNR</name>
<feature type="transmembrane region" description="Helical" evidence="6">
    <location>
        <begin position="455"/>
        <end position="477"/>
    </location>
</feature>
<protein>
    <recommendedName>
        <fullName evidence="6">Pecanex-like protein</fullName>
    </recommendedName>
</protein>
<comment type="similarity">
    <text evidence="2 6">Belongs to the pecanex family.</text>
</comment>
<feature type="transmembrane region" description="Helical" evidence="6">
    <location>
        <begin position="282"/>
        <end position="298"/>
    </location>
</feature>
<evidence type="ECO:0000256" key="4">
    <source>
        <dbReference type="ARBA" id="ARBA00022989"/>
    </source>
</evidence>
<feature type="transmembrane region" description="Helical" evidence="6">
    <location>
        <begin position="186"/>
        <end position="208"/>
    </location>
</feature>
<organism evidence="9 10">
    <name type="scientific">Meganyctiphanes norvegica</name>
    <name type="common">Northern krill</name>
    <name type="synonym">Thysanopoda norvegica</name>
    <dbReference type="NCBI Taxonomy" id="48144"/>
    <lineage>
        <taxon>Eukaryota</taxon>
        <taxon>Metazoa</taxon>
        <taxon>Ecdysozoa</taxon>
        <taxon>Arthropoda</taxon>
        <taxon>Crustacea</taxon>
        <taxon>Multicrustacea</taxon>
        <taxon>Malacostraca</taxon>
        <taxon>Eumalacostraca</taxon>
        <taxon>Eucarida</taxon>
        <taxon>Euphausiacea</taxon>
        <taxon>Euphausiidae</taxon>
        <taxon>Meganyctiphanes</taxon>
    </lineage>
</organism>
<keyword evidence="3 6" id="KW-0812">Transmembrane</keyword>
<accession>A0AAV2QKP4</accession>
<gene>
    <name evidence="9" type="ORF">MNOR_LOCUS13917</name>
</gene>
<evidence type="ECO:0000313" key="9">
    <source>
        <dbReference type="EMBL" id="CAL4089891.1"/>
    </source>
</evidence>
<evidence type="ECO:0000259" key="8">
    <source>
        <dbReference type="Pfam" id="PF05041"/>
    </source>
</evidence>
<keyword evidence="5 6" id="KW-0472">Membrane</keyword>
<dbReference type="PANTHER" id="PTHR12372">
    <property type="entry name" value="PECANEX"/>
    <property type="match status" value="1"/>
</dbReference>
<evidence type="ECO:0000313" key="10">
    <source>
        <dbReference type="Proteomes" id="UP001497623"/>
    </source>
</evidence>
<feature type="transmembrane region" description="Helical" evidence="6">
    <location>
        <begin position="498"/>
        <end position="522"/>
    </location>
</feature>
<feature type="non-terminal residue" evidence="9">
    <location>
        <position position="1392"/>
    </location>
</feature>
<evidence type="ECO:0000256" key="3">
    <source>
        <dbReference type="ARBA" id="ARBA00022692"/>
    </source>
</evidence>
<feature type="transmembrane region" description="Helical" evidence="6">
    <location>
        <begin position="388"/>
        <end position="407"/>
    </location>
</feature>
<evidence type="ECO:0000256" key="5">
    <source>
        <dbReference type="ARBA" id="ARBA00023136"/>
    </source>
</evidence>
<evidence type="ECO:0000256" key="7">
    <source>
        <dbReference type="SAM" id="MobiDB-lite"/>
    </source>
</evidence>
<dbReference type="GO" id="GO:0016020">
    <property type="term" value="C:membrane"/>
    <property type="evidence" value="ECO:0007669"/>
    <property type="project" value="UniProtKB-SubCell"/>
</dbReference>
<dbReference type="Pfam" id="PF05041">
    <property type="entry name" value="Pecanex_C"/>
    <property type="match status" value="1"/>
</dbReference>
<feature type="region of interest" description="Disordered" evidence="7">
    <location>
        <begin position="955"/>
        <end position="980"/>
    </location>
</feature>
<keyword evidence="4 6" id="KW-1133">Transmembrane helix</keyword>
<evidence type="ECO:0000256" key="1">
    <source>
        <dbReference type="ARBA" id="ARBA00004141"/>
    </source>
</evidence>
<dbReference type="EMBL" id="CAXKWB010008160">
    <property type="protein sequence ID" value="CAL4089891.1"/>
    <property type="molecule type" value="Genomic_DNA"/>
</dbReference>
<keyword evidence="10" id="KW-1185">Reference proteome</keyword>
<evidence type="ECO:0000256" key="6">
    <source>
        <dbReference type="RuleBase" id="RU367089"/>
    </source>
</evidence>
<feature type="transmembrane region" description="Helical" evidence="6">
    <location>
        <begin position="631"/>
        <end position="651"/>
    </location>
</feature>
<comment type="caution">
    <text evidence="9">The sequence shown here is derived from an EMBL/GenBank/DDBJ whole genome shotgun (WGS) entry which is preliminary data.</text>
</comment>
<reference evidence="9 10" key="1">
    <citation type="submission" date="2024-05" db="EMBL/GenBank/DDBJ databases">
        <authorList>
            <person name="Wallberg A."/>
        </authorList>
    </citation>
    <scope>NUCLEOTIDE SEQUENCE [LARGE SCALE GENOMIC DNA]</scope>
</reference>
<feature type="transmembrane region" description="Helical" evidence="6">
    <location>
        <begin position="310"/>
        <end position="334"/>
    </location>
</feature>
<evidence type="ECO:0000256" key="2">
    <source>
        <dbReference type="ARBA" id="ARBA00010170"/>
    </source>
</evidence>
<sequence length="1392" mass="156815">MSLKLSLSVKFACLSGKVTRYVIENKFARQLFTRYVIEAKFAGQVWLTSLTDKFDRIFVFAKIPYIIICLAVISYVIEANQVCPLSLSAKFAGQLHGFYMLLCNRIGLHVHCQINKQSKFFQVTLALDEEIIEFDSIFGPKTWTFLFPRKRVAINILIHSLVVGVTTASVIYYLSPSQYNCFYVPWEIQLTFTVFGAGTLGIGVWPLLVGAPPEPATFHPLPWDLATLSRAVHMLVAVAVHALSCYFSEISALFMLNVVVHVLFVVCPVLWVLGILPPIDAFFLWILEQWLVIILGGSQMSSNGRLIIQTVFGTLTLLMTAAIPYTTPILIFAALRGQVLSIDTGWLFFSILSSRSEAVTGIIGKYSDLRPVKGFDKSLRRITCFRESVLYLVIVAGILALSFAIHLPQHEWYIGMENGAQNPNVNKTEWEIIEACGISNSDLPSVFQRVVLDTIGGLVLLFLLTVLIINAMQKIYIFGIFRNPFFKRTGDAATQSDFLFYVTQFMYIGSPFVCLVYVHLIIGANIGQQLSAAGSQNSLSWFLLTVPLVRVYRQIWQFPHASLLQLSIFFILDILHERCVVSLGLWADLAPSLRIFIITLGWIWACRLLERLSTAVVISLTSITEDKQRKPISFCLLGFNLAMFPFLLGLFGICSIMSAPLLPLFTLPFFLMGFPRPLRFWPYPVGRASNSCHDSVYYEQLTPHIIFSVHNLVQSGAIGLVFPGEHFLLRWEDRFLWIQILEVGYTYVYYSVKGLELQETSCHTAEASTVDSIFSRAFDTDVGIQGSQKIFNPFMLHTLTPFTKIVVPGYSDTRNVLTGVIDSPDTLGVVHDYFYKSFIYVLLEYLSCRKQKSAQDQIFTEDDNRNVRLGSAKNRESHDLLRSLPKVAKNLENHFEDNGTKLSSISDSTDKEINVSSAEGSKFSRVSVSGRSGRGSRMAWVEEWRIDLPIPLGDLSPPSSWDDDDDPLDSKTTKNPRKVSTLPPIVSKAQNYLMNFQEEITEVNYIPGMYDSQEEDDNDNLFPIQHSGNTYKSNQVNMISPRVNVRIISQSAKNRRSPVYNSSLSTAMAPLSQWMSDIPYQTDVLDEIQDLFPHAWFKFILDKFGRKYLSKKNTAGSRASSAHSSKEKPQLISYTREEEELLQTLQKDDMLEETFRLVIAACHLVLHGVEAGPPTSSQVTRTYLGEVPWSMALDWLQARATLNTLVLKAYRMAVKLSLDHTLIGPITNMVELQACLQDYSQNWFLGPDNQDLVLSDNRSRSRDSDELPSGPQTWAEAVRMEMPNLFSLGYNSVKGVHTSHLLTMGRAEVCVGRLAGETVRAIWASLATELLYLTNDDDERYSIQAHPVVLRNLTIQAADPPLGYPIFSSPPIRLGTPWLSATYQHLLHSQDD</sequence>
<feature type="transmembrane region" description="Helical" evidence="6">
    <location>
        <begin position="228"/>
        <end position="247"/>
    </location>
</feature>
<comment type="subcellular location">
    <subcellularLocation>
        <location evidence="1 6">Membrane</location>
        <topology evidence="1 6">Multi-pass membrane protein</topology>
    </subcellularLocation>
</comment>